<evidence type="ECO:0000313" key="2">
    <source>
        <dbReference type="EMBL" id="WVX66903.1"/>
    </source>
</evidence>
<gene>
    <name evidence="2" type="ORF">Bealeia1_01092</name>
</gene>
<keyword evidence="3" id="KW-1185">Reference proteome</keyword>
<proteinExistence type="predicted"/>
<dbReference type="RefSeq" id="WP_338453431.1">
    <property type="nucleotide sequence ID" value="NZ_CP133270.1"/>
</dbReference>
<name>A0ABZ2C4B5_9PROT</name>
<dbReference type="Proteomes" id="UP001330434">
    <property type="component" value="Chromosome"/>
</dbReference>
<feature type="chain" id="PRO_5046528079" evidence="1">
    <location>
        <begin position="23"/>
        <end position="150"/>
    </location>
</feature>
<dbReference type="EMBL" id="CP133270">
    <property type="protein sequence ID" value="WVX66903.1"/>
    <property type="molecule type" value="Genomic_DNA"/>
</dbReference>
<reference evidence="2 3" key="1">
    <citation type="journal article" date="2024" name="Environ. Microbiol.">
        <title>Novel evolutionary insights on the interactions of the Holosporales (Alphaproteobacteria) with eukaryotic hosts from comparative genomics.</title>
        <authorList>
            <person name="Giovannini M."/>
            <person name="Petroni G."/>
            <person name="Castelli M."/>
        </authorList>
    </citation>
    <scope>NUCLEOTIDE SEQUENCE [LARGE SCALE GENOMIC DNA]</scope>
    <source>
        <strain evidence="2 3">US_Bl 15I1</strain>
    </source>
</reference>
<evidence type="ECO:0000256" key="1">
    <source>
        <dbReference type="SAM" id="SignalP"/>
    </source>
</evidence>
<feature type="signal peptide" evidence="1">
    <location>
        <begin position="1"/>
        <end position="22"/>
    </location>
</feature>
<organism evidence="2 3">
    <name type="scientific">Candidatus Bealeia paramacronuclearis</name>
    <dbReference type="NCBI Taxonomy" id="1921001"/>
    <lineage>
        <taxon>Bacteria</taxon>
        <taxon>Pseudomonadati</taxon>
        <taxon>Pseudomonadota</taxon>
        <taxon>Alphaproteobacteria</taxon>
        <taxon>Holosporales</taxon>
        <taxon>Holosporaceae</taxon>
        <taxon>Candidatus Bealeia</taxon>
    </lineage>
</organism>
<sequence>MKFNVFTSMTLVSMAFGNPIHANSAPTTTAPVAAEIGNMSEKDAEAFVAGLQKMLKVTDPKDIKEIPNTIANNMVHYPLRWFKDANTKNATMIKTPAEFVKNYSEIMSAKVIDAILNQDMKNLFINAQGCMIGNGQVWLDERGIKTISNF</sequence>
<accession>A0ABZ2C4B5</accession>
<protein>
    <submittedName>
        <fullName evidence="2">Uncharacterized protein</fullName>
    </submittedName>
</protein>
<evidence type="ECO:0000313" key="3">
    <source>
        <dbReference type="Proteomes" id="UP001330434"/>
    </source>
</evidence>
<keyword evidence="1" id="KW-0732">Signal</keyword>